<evidence type="ECO:0000313" key="3">
    <source>
        <dbReference type="Proteomes" id="UP000315235"/>
    </source>
</evidence>
<dbReference type="EMBL" id="VJOY01000002">
    <property type="protein sequence ID" value="TRX76416.1"/>
    <property type="molecule type" value="Genomic_DNA"/>
</dbReference>
<keyword evidence="3" id="KW-1185">Reference proteome</keyword>
<dbReference type="OrthoDB" id="5786063at2"/>
<evidence type="ECO:0000259" key="1">
    <source>
        <dbReference type="Pfam" id="PF00857"/>
    </source>
</evidence>
<dbReference type="SUPFAM" id="SSF52499">
    <property type="entry name" value="Isochorismatase-like hydrolases"/>
    <property type="match status" value="1"/>
</dbReference>
<dbReference type="RefSeq" id="WP_143487044.1">
    <property type="nucleotide sequence ID" value="NZ_VJOY01000002.1"/>
</dbReference>
<reference evidence="2 3" key="1">
    <citation type="submission" date="2019-07" db="EMBL/GenBank/DDBJ databases">
        <title>Pseudomonas mangiferae sp. nov., isolated from bark of mango tree in Thailand.</title>
        <authorList>
            <person name="Srisuk N."/>
            <person name="Anurat P."/>
        </authorList>
    </citation>
    <scope>NUCLEOTIDE SEQUENCE [LARGE SCALE GENOMIC DNA]</scope>
    <source>
        <strain evidence="2 3">DMKU_BBB3-04</strain>
    </source>
</reference>
<proteinExistence type="predicted"/>
<protein>
    <submittedName>
        <fullName evidence="2">Isochorismatase family protein</fullName>
    </submittedName>
</protein>
<dbReference type="InterPro" id="IPR000868">
    <property type="entry name" value="Isochorismatase-like_dom"/>
</dbReference>
<dbReference type="Gene3D" id="3.40.50.850">
    <property type="entry name" value="Isochorismatase-like"/>
    <property type="match status" value="1"/>
</dbReference>
<dbReference type="InterPro" id="IPR053152">
    <property type="entry name" value="Hydrolase_YcaC-like"/>
</dbReference>
<accession>A0A553H3S3</accession>
<dbReference type="AlphaFoldDB" id="A0A553H3S3"/>
<organism evidence="2 3">
    <name type="scientific">Pseudomonas mangiferae</name>
    <dbReference type="NCBI Taxonomy" id="2593654"/>
    <lineage>
        <taxon>Bacteria</taxon>
        <taxon>Pseudomonadati</taxon>
        <taxon>Pseudomonadota</taxon>
        <taxon>Gammaproteobacteria</taxon>
        <taxon>Pseudomonadales</taxon>
        <taxon>Pseudomonadaceae</taxon>
        <taxon>Pseudomonas</taxon>
    </lineage>
</organism>
<sequence>MTPTRFTPDTSALLLIDHQVGTMQLIKNIDRELAARQSIALAKMAQRLGLPVVITSSQEDRDQGPILPEIAALLPEAHDARIKRPGVVNAWAYSPFREAVVATGRRNLIMAGVTTDVCLIFPAIDAAREGFAVQAVMDASGSPSDLSEALARQRMQDAGVVLTATNTLMAEIADDWSTPTGQQLIELLFSDVFPALGAGITPPAR</sequence>
<gene>
    <name evidence="2" type="ORF">FM069_04310</name>
</gene>
<dbReference type="Pfam" id="PF00857">
    <property type="entry name" value="Isochorismatase"/>
    <property type="match status" value="1"/>
</dbReference>
<dbReference type="Proteomes" id="UP000315235">
    <property type="component" value="Unassembled WGS sequence"/>
</dbReference>
<feature type="domain" description="Isochorismatase-like" evidence="1">
    <location>
        <begin position="11"/>
        <end position="166"/>
    </location>
</feature>
<evidence type="ECO:0000313" key="2">
    <source>
        <dbReference type="EMBL" id="TRX76416.1"/>
    </source>
</evidence>
<dbReference type="InterPro" id="IPR036380">
    <property type="entry name" value="Isochorismatase-like_sf"/>
</dbReference>
<dbReference type="PANTHER" id="PTHR43559:SF3">
    <property type="entry name" value="HYDROLASE YCAC-RELATED"/>
    <property type="match status" value="1"/>
</dbReference>
<name>A0A553H3S3_9PSED</name>
<dbReference type="PANTHER" id="PTHR43559">
    <property type="entry name" value="HYDROLASE YCAC-RELATED"/>
    <property type="match status" value="1"/>
</dbReference>
<comment type="caution">
    <text evidence="2">The sequence shown here is derived from an EMBL/GenBank/DDBJ whole genome shotgun (WGS) entry which is preliminary data.</text>
</comment>